<dbReference type="InParanoid" id="D1CAM4"/>
<dbReference type="KEGG" id="sti:Sthe_3468"/>
<keyword evidence="2" id="KW-1185">Reference proteome</keyword>
<gene>
    <name evidence="1" type="ordered locus">Sthe_3468</name>
</gene>
<dbReference type="AlphaFoldDB" id="D1CAM4"/>
<reference evidence="2" key="1">
    <citation type="submission" date="2009-11" db="EMBL/GenBank/DDBJ databases">
        <title>The complete chromosome 2 of Sphaerobacter thermophilus DSM 20745.</title>
        <authorList>
            <person name="Lucas S."/>
            <person name="Copeland A."/>
            <person name="Lapidus A."/>
            <person name="Glavina del Rio T."/>
            <person name="Dalin E."/>
            <person name="Tice H."/>
            <person name="Bruce D."/>
            <person name="Goodwin L."/>
            <person name="Pitluck S."/>
            <person name="Kyrpides N."/>
            <person name="Mavromatis K."/>
            <person name="Ivanova N."/>
            <person name="Mikhailova N."/>
            <person name="LaButti K.M."/>
            <person name="Clum A."/>
            <person name="Sun H.I."/>
            <person name="Brettin T."/>
            <person name="Detter J.C."/>
            <person name="Han C."/>
            <person name="Larimer F."/>
            <person name="Land M."/>
            <person name="Hauser L."/>
            <person name="Markowitz V."/>
            <person name="Cheng J.F."/>
            <person name="Hugenholtz P."/>
            <person name="Woyke T."/>
            <person name="Wu D."/>
            <person name="Steenblock K."/>
            <person name="Schneider S."/>
            <person name="Pukall R."/>
            <person name="Goeker M."/>
            <person name="Klenk H.P."/>
            <person name="Eisen J.A."/>
        </authorList>
    </citation>
    <scope>NUCLEOTIDE SEQUENCE [LARGE SCALE GENOMIC DNA]</scope>
    <source>
        <strain evidence="2">ATCC 49802 / DSM 20745 / S 6022</strain>
    </source>
</reference>
<dbReference type="HOGENOM" id="CLU_1712420_0_0_0"/>
<sequence length="153" mass="16634">MRRPERPEPVPIARAIAGSLAAGAAYLLAQAADIRALGVPTNDLRLLAGMVPGGEVRWRTLGTLMHFANSIALGLAFTRVRDRVPGTGWRQGLLFALAENTVLGPILFLTDRFHPAIRAGRLPRYITPRGLLQQVIRHIAYGIVLGATLGRRE</sequence>
<evidence type="ECO:0000313" key="1">
    <source>
        <dbReference type="EMBL" id="ACZ40867.1"/>
    </source>
</evidence>
<accession>D1CAM4</accession>
<protein>
    <submittedName>
        <fullName evidence="1">Uncharacterized protein</fullName>
    </submittedName>
</protein>
<dbReference type="RefSeq" id="WP_012873902.1">
    <property type="nucleotide sequence ID" value="NC_013524.1"/>
</dbReference>
<proteinExistence type="predicted"/>
<dbReference type="eggNOG" id="ENOG5033FWY">
    <property type="taxonomic scope" value="Bacteria"/>
</dbReference>
<dbReference type="Proteomes" id="UP000002027">
    <property type="component" value="Chromosome 2"/>
</dbReference>
<dbReference type="EMBL" id="CP001824">
    <property type="protein sequence ID" value="ACZ40867.1"/>
    <property type="molecule type" value="Genomic_DNA"/>
</dbReference>
<evidence type="ECO:0000313" key="2">
    <source>
        <dbReference type="Proteomes" id="UP000002027"/>
    </source>
</evidence>
<name>D1CAM4_SPHTD</name>
<reference evidence="1 2" key="2">
    <citation type="journal article" date="2010" name="Stand. Genomic Sci.">
        <title>Complete genome sequence of Desulfohalobium retbaense type strain (HR(100)).</title>
        <authorList>
            <person name="Spring S."/>
            <person name="Nolan M."/>
            <person name="Lapidus A."/>
            <person name="Glavina Del Rio T."/>
            <person name="Copeland A."/>
            <person name="Tice H."/>
            <person name="Cheng J.F."/>
            <person name="Lucas S."/>
            <person name="Land M."/>
            <person name="Chen F."/>
            <person name="Bruce D."/>
            <person name="Goodwin L."/>
            <person name="Pitluck S."/>
            <person name="Ivanova N."/>
            <person name="Mavromatis K."/>
            <person name="Mikhailova N."/>
            <person name="Pati A."/>
            <person name="Chen A."/>
            <person name="Palaniappan K."/>
            <person name="Hauser L."/>
            <person name="Chang Y.J."/>
            <person name="Jeffries C.D."/>
            <person name="Munk C."/>
            <person name="Kiss H."/>
            <person name="Chain P."/>
            <person name="Han C."/>
            <person name="Brettin T."/>
            <person name="Detter J.C."/>
            <person name="Schuler E."/>
            <person name="Goker M."/>
            <person name="Rohde M."/>
            <person name="Bristow J."/>
            <person name="Eisen J.A."/>
            <person name="Markowitz V."/>
            <person name="Hugenholtz P."/>
            <person name="Kyrpides N.C."/>
            <person name="Klenk H.P."/>
        </authorList>
    </citation>
    <scope>NUCLEOTIDE SEQUENCE [LARGE SCALE GENOMIC DNA]</scope>
    <source>
        <strain evidence="2">ATCC 49802 / DSM 20745 / S 6022</strain>
    </source>
</reference>
<organism evidence="1 2">
    <name type="scientific">Sphaerobacter thermophilus (strain ATCC 49802 / DSM 20745 / KCCM 41009 / NCIMB 13125 / S 6022)</name>
    <dbReference type="NCBI Taxonomy" id="479434"/>
    <lineage>
        <taxon>Bacteria</taxon>
        <taxon>Pseudomonadati</taxon>
        <taxon>Thermomicrobiota</taxon>
        <taxon>Thermomicrobia</taxon>
        <taxon>Sphaerobacterales</taxon>
        <taxon>Sphaerobacterineae</taxon>
        <taxon>Sphaerobacteraceae</taxon>
        <taxon>Sphaerobacter</taxon>
    </lineage>
</organism>
<dbReference type="STRING" id="479434.Sthe_3468"/>